<dbReference type="AlphaFoldDB" id="A0AAD4W3S6"/>
<proteinExistence type="predicted"/>
<sequence length="78" mass="8299">MAVPSWAAVSVPSPYGGKVNEEAMGLCSCASIPTAMWCDSCCVPKAKWRGKVEAVQRLQQLGVGAGMFQLWLQAAARL</sequence>
<protein>
    <submittedName>
        <fullName evidence="1">Uncharacterized protein</fullName>
    </submittedName>
</protein>
<keyword evidence="2" id="KW-1185">Reference proteome</keyword>
<evidence type="ECO:0000313" key="1">
    <source>
        <dbReference type="EMBL" id="KAI5334997.1"/>
    </source>
</evidence>
<organism evidence="1 2">
    <name type="scientific">Prunus dulcis</name>
    <name type="common">Almond</name>
    <name type="synonym">Amygdalus dulcis</name>
    <dbReference type="NCBI Taxonomy" id="3755"/>
    <lineage>
        <taxon>Eukaryota</taxon>
        <taxon>Viridiplantae</taxon>
        <taxon>Streptophyta</taxon>
        <taxon>Embryophyta</taxon>
        <taxon>Tracheophyta</taxon>
        <taxon>Spermatophyta</taxon>
        <taxon>Magnoliopsida</taxon>
        <taxon>eudicotyledons</taxon>
        <taxon>Gunneridae</taxon>
        <taxon>Pentapetalae</taxon>
        <taxon>rosids</taxon>
        <taxon>fabids</taxon>
        <taxon>Rosales</taxon>
        <taxon>Rosaceae</taxon>
        <taxon>Amygdaloideae</taxon>
        <taxon>Amygdaleae</taxon>
        <taxon>Prunus</taxon>
    </lineage>
</organism>
<dbReference type="EMBL" id="JAJFAZ020000004">
    <property type="protein sequence ID" value="KAI5334997.1"/>
    <property type="molecule type" value="Genomic_DNA"/>
</dbReference>
<reference evidence="1 2" key="1">
    <citation type="journal article" date="2022" name="G3 (Bethesda)">
        <title>Whole-genome sequence and methylome profiling of the almond [Prunus dulcis (Mill.) D.A. Webb] cultivar 'Nonpareil'.</title>
        <authorList>
            <person name="D'Amico-Willman K.M."/>
            <person name="Ouma W.Z."/>
            <person name="Meulia T."/>
            <person name="Sideli G.M."/>
            <person name="Gradziel T.M."/>
            <person name="Fresnedo-Ramirez J."/>
        </authorList>
    </citation>
    <scope>NUCLEOTIDE SEQUENCE [LARGE SCALE GENOMIC DNA]</scope>
    <source>
        <strain evidence="1">Clone GOH B32 T37-40</strain>
    </source>
</reference>
<accession>A0AAD4W3S6</accession>
<comment type="caution">
    <text evidence="1">The sequence shown here is derived from an EMBL/GenBank/DDBJ whole genome shotgun (WGS) entry which is preliminary data.</text>
</comment>
<dbReference type="Proteomes" id="UP001054821">
    <property type="component" value="Chromosome 4"/>
</dbReference>
<gene>
    <name evidence="1" type="ORF">L3X38_025130</name>
</gene>
<evidence type="ECO:0000313" key="2">
    <source>
        <dbReference type="Proteomes" id="UP001054821"/>
    </source>
</evidence>
<name>A0AAD4W3S6_PRUDU</name>